<feature type="transmembrane region" description="Helical" evidence="1">
    <location>
        <begin position="109"/>
        <end position="131"/>
    </location>
</feature>
<evidence type="ECO:0000256" key="1">
    <source>
        <dbReference type="SAM" id="Phobius"/>
    </source>
</evidence>
<dbReference type="EMBL" id="CADCTP010000279">
    <property type="protein sequence ID" value="CAA9273512.1"/>
    <property type="molecule type" value="Genomic_DNA"/>
</dbReference>
<keyword evidence="1" id="KW-1133">Transmembrane helix</keyword>
<reference evidence="3" key="1">
    <citation type="submission" date="2020-02" db="EMBL/GenBank/DDBJ databases">
        <authorList>
            <person name="Meier V. D."/>
        </authorList>
    </citation>
    <scope>NUCLEOTIDE SEQUENCE</scope>
    <source>
        <strain evidence="3">AVDCRST_MAG41</strain>
    </source>
</reference>
<feature type="transmembrane region" description="Helical" evidence="1">
    <location>
        <begin position="66"/>
        <end position="88"/>
    </location>
</feature>
<evidence type="ECO:0000259" key="2">
    <source>
        <dbReference type="Pfam" id="PF19701"/>
    </source>
</evidence>
<organism evidence="3">
    <name type="scientific">uncultured Mycobacteriales bacterium</name>
    <dbReference type="NCBI Taxonomy" id="581187"/>
    <lineage>
        <taxon>Bacteria</taxon>
        <taxon>Bacillati</taxon>
        <taxon>Actinomycetota</taxon>
        <taxon>Actinomycetes</taxon>
        <taxon>Mycobacteriales</taxon>
        <taxon>environmental samples</taxon>
    </lineage>
</organism>
<dbReference type="AlphaFoldDB" id="A0A6J4J8C0"/>
<sequence length="155" mass="17614">MPTDPIAPDPWDRFRHRPRTGATRLSDEDRYWGETRRGWVTAAWWLHGATYAAAVLWALGDGDPAQWRWIVSPLLFALGVFSLVRPQAAFEVENPRWWFRRERREPSRLALRWGRVSGGVAILGSLFVLVLPTLSAEEKPNPCPVTDPCPWPGGS</sequence>
<name>A0A6J4J8C0_9ACTN</name>
<accession>A0A6J4J8C0</accession>
<gene>
    <name evidence="3" type="ORF">AVDCRST_MAG41-3054</name>
</gene>
<proteinExistence type="predicted"/>
<keyword evidence="1" id="KW-0812">Transmembrane</keyword>
<keyword evidence="1" id="KW-0472">Membrane</keyword>
<feature type="transmembrane region" description="Helical" evidence="1">
    <location>
        <begin position="39"/>
        <end position="60"/>
    </location>
</feature>
<dbReference type="Pfam" id="PF19701">
    <property type="entry name" value="DUF6199"/>
    <property type="match status" value="1"/>
</dbReference>
<feature type="domain" description="DUF6199" evidence="2">
    <location>
        <begin position="74"/>
        <end position="131"/>
    </location>
</feature>
<dbReference type="InterPro" id="IPR045679">
    <property type="entry name" value="DUF6199"/>
</dbReference>
<evidence type="ECO:0000313" key="3">
    <source>
        <dbReference type="EMBL" id="CAA9273512.1"/>
    </source>
</evidence>
<protein>
    <recommendedName>
        <fullName evidence="2">DUF6199 domain-containing protein</fullName>
    </recommendedName>
</protein>